<dbReference type="ExpressionAtlas" id="I3T0B3">
    <property type="expression patterns" value="differential"/>
</dbReference>
<feature type="transmembrane region" description="Helical" evidence="1">
    <location>
        <begin position="27"/>
        <end position="46"/>
    </location>
</feature>
<evidence type="ECO:0000313" key="2">
    <source>
        <dbReference type="EMBL" id="AFK45955.1"/>
    </source>
</evidence>
<keyword evidence="1" id="KW-0472">Membrane</keyword>
<dbReference type="PANTHER" id="PTHR33640:SF32">
    <property type="entry name" value="PROTEIN, PUTATIVE-RELATED"/>
    <property type="match status" value="1"/>
</dbReference>
<sequence length="213" mass="25030">MESFRFNLQVEKANAILKHRKLQRVTILLRLVEVCVVLVLISRLSLKLLVVVRNSSEYLRDVSVIVNSHYFVFVIGNVIIITLFAQGSGKNVPKEHEHDDIYEKLVHNSVNHEEKERIIKDDRIVEKGGSLEQHKMKREVKKSYRRCETNILKKRRRVLERCESENERKIIEAATPAEEEMLRISYPEDEMSNDEFRRIAEAFIAKQQRGFEG</sequence>
<feature type="transmembrane region" description="Helical" evidence="1">
    <location>
        <begin position="66"/>
        <end position="85"/>
    </location>
</feature>
<accession>I3T0B3</accession>
<keyword evidence="1" id="KW-0812">Transmembrane</keyword>
<protein>
    <recommendedName>
        <fullName evidence="3">Transmembrane protein</fullName>
    </recommendedName>
</protein>
<name>I3T0B3_MEDTR</name>
<dbReference type="AlphaFoldDB" id="I3T0B3"/>
<keyword evidence="1" id="KW-1133">Transmembrane helix</keyword>
<proteinExistence type="evidence at transcript level"/>
<evidence type="ECO:0008006" key="3">
    <source>
        <dbReference type="Google" id="ProtNLM"/>
    </source>
</evidence>
<dbReference type="EMBL" id="BT146161">
    <property type="protein sequence ID" value="AFK45955.1"/>
    <property type="molecule type" value="mRNA"/>
</dbReference>
<evidence type="ECO:0000256" key="1">
    <source>
        <dbReference type="SAM" id="Phobius"/>
    </source>
</evidence>
<organism evidence="2">
    <name type="scientific">Medicago truncatula</name>
    <name type="common">Barrel medic</name>
    <name type="synonym">Medicago tribuloides</name>
    <dbReference type="NCBI Taxonomy" id="3880"/>
    <lineage>
        <taxon>Eukaryota</taxon>
        <taxon>Viridiplantae</taxon>
        <taxon>Streptophyta</taxon>
        <taxon>Embryophyta</taxon>
        <taxon>Tracheophyta</taxon>
        <taxon>Spermatophyta</taxon>
        <taxon>Magnoliopsida</taxon>
        <taxon>eudicotyledons</taxon>
        <taxon>Gunneridae</taxon>
        <taxon>Pentapetalae</taxon>
        <taxon>rosids</taxon>
        <taxon>fabids</taxon>
        <taxon>Fabales</taxon>
        <taxon>Fabaceae</taxon>
        <taxon>Papilionoideae</taxon>
        <taxon>50 kb inversion clade</taxon>
        <taxon>NPAAA clade</taxon>
        <taxon>Hologalegina</taxon>
        <taxon>IRL clade</taxon>
        <taxon>Trifolieae</taxon>
        <taxon>Medicago</taxon>
    </lineage>
</organism>
<dbReference type="PANTHER" id="PTHR33640">
    <property type="entry name" value="TRANSMEMBRANE PROTEIN"/>
    <property type="match status" value="1"/>
</dbReference>
<reference evidence="2" key="1">
    <citation type="submission" date="2012-05" db="EMBL/GenBank/DDBJ databases">
        <authorList>
            <person name="Krishnakumar V."/>
            <person name="Cheung F."/>
            <person name="Xiao Y."/>
            <person name="Chan A."/>
            <person name="Moskal W.A."/>
            <person name="Town C.D."/>
        </authorList>
    </citation>
    <scope>NUCLEOTIDE SEQUENCE</scope>
</reference>